<accession>A0A6D2K002</accession>
<keyword evidence="4" id="KW-1185">Reference proteome</keyword>
<organism evidence="3 4">
    <name type="scientific">Microthlaspi erraticum</name>
    <dbReference type="NCBI Taxonomy" id="1685480"/>
    <lineage>
        <taxon>Eukaryota</taxon>
        <taxon>Viridiplantae</taxon>
        <taxon>Streptophyta</taxon>
        <taxon>Embryophyta</taxon>
        <taxon>Tracheophyta</taxon>
        <taxon>Spermatophyta</taxon>
        <taxon>Magnoliopsida</taxon>
        <taxon>eudicotyledons</taxon>
        <taxon>Gunneridae</taxon>
        <taxon>Pentapetalae</taxon>
        <taxon>rosids</taxon>
        <taxon>malvids</taxon>
        <taxon>Brassicales</taxon>
        <taxon>Brassicaceae</taxon>
        <taxon>Coluteocarpeae</taxon>
        <taxon>Microthlaspi</taxon>
    </lineage>
</organism>
<evidence type="ECO:0000313" key="3">
    <source>
        <dbReference type="EMBL" id="CAA7049777.1"/>
    </source>
</evidence>
<dbReference type="InterPro" id="IPR040274">
    <property type="entry name" value="CLE27/CLE43"/>
</dbReference>
<evidence type="ECO:0000313" key="4">
    <source>
        <dbReference type="Proteomes" id="UP000467841"/>
    </source>
</evidence>
<proteinExistence type="predicted"/>
<comment type="caution">
    <text evidence="3">The sequence shown here is derived from an EMBL/GenBank/DDBJ whole genome shotgun (WGS) entry which is preliminary data.</text>
</comment>
<feature type="region of interest" description="Disordered" evidence="1">
    <location>
        <begin position="71"/>
        <end position="93"/>
    </location>
</feature>
<name>A0A6D2K002_9BRAS</name>
<dbReference type="OrthoDB" id="1298458at2759"/>
<dbReference type="PANTHER" id="PTHR37184">
    <property type="entry name" value="CLAVATA3/ESR (CLE)-RELATED PROTEIN 27"/>
    <property type="match status" value="1"/>
</dbReference>
<protein>
    <submittedName>
        <fullName evidence="3">Uncharacterized protein</fullName>
    </submittedName>
</protein>
<evidence type="ECO:0000256" key="1">
    <source>
        <dbReference type="SAM" id="MobiDB-lite"/>
    </source>
</evidence>
<dbReference type="EMBL" id="CACVBM020001429">
    <property type="protein sequence ID" value="CAA7049777.1"/>
    <property type="molecule type" value="Genomic_DNA"/>
</dbReference>
<reference evidence="3" key="1">
    <citation type="submission" date="2020-01" db="EMBL/GenBank/DDBJ databases">
        <authorList>
            <person name="Mishra B."/>
        </authorList>
    </citation>
    <scope>NUCLEOTIDE SEQUENCE [LARGE SCALE GENOMIC DNA]</scope>
</reference>
<gene>
    <name evidence="3" type="ORF">MERR_LOCUS37012</name>
</gene>
<feature type="chain" id="PRO_5025612986" evidence="2">
    <location>
        <begin position="29"/>
        <end position="93"/>
    </location>
</feature>
<sequence length="93" mass="10122">MTHAQEWRSSSLLTVILLSSLLHPFCVNSRIGAIRVFPENPSTAISPAPVYDQEALMKKYFGAGKFPPVDSLVGKGLSDSKRTVPSCPDPLHN</sequence>
<feature type="signal peptide" evidence="2">
    <location>
        <begin position="1"/>
        <end position="28"/>
    </location>
</feature>
<dbReference type="Proteomes" id="UP000467841">
    <property type="component" value="Unassembled WGS sequence"/>
</dbReference>
<evidence type="ECO:0000256" key="2">
    <source>
        <dbReference type="SAM" id="SignalP"/>
    </source>
</evidence>
<dbReference type="PANTHER" id="PTHR37184:SF8">
    <property type="entry name" value="CLAVATA3_ESR (CLE)-RELATED PROTEIN 27"/>
    <property type="match status" value="1"/>
</dbReference>
<dbReference type="AlphaFoldDB" id="A0A6D2K002"/>
<keyword evidence="2" id="KW-0732">Signal</keyword>